<dbReference type="InterPro" id="IPR036291">
    <property type="entry name" value="NAD(P)-bd_dom_sf"/>
</dbReference>
<dbReference type="SUPFAM" id="SSF51735">
    <property type="entry name" value="NAD(P)-binding Rossmann-fold domains"/>
    <property type="match status" value="1"/>
</dbReference>
<dbReference type="OrthoDB" id="9771302at2"/>
<feature type="domain" description="NAD(P)-binding" evidence="1">
    <location>
        <begin position="8"/>
        <end position="139"/>
    </location>
</feature>
<dbReference type="RefSeq" id="WP_132819655.1">
    <property type="nucleotide sequence ID" value="NZ_SMKI01000232.1"/>
</dbReference>
<proteinExistence type="predicted"/>
<evidence type="ECO:0000259" key="1">
    <source>
        <dbReference type="Pfam" id="PF13460"/>
    </source>
</evidence>
<dbReference type="PANTHER" id="PTHR12126">
    <property type="entry name" value="NADH-UBIQUINONE OXIDOREDUCTASE 39 KDA SUBUNIT-RELATED"/>
    <property type="match status" value="1"/>
</dbReference>
<evidence type="ECO:0000313" key="3">
    <source>
        <dbReference type="Proteomes" id="UP000295345"/>
    </source>
</evidence>
<dbReference type="AlphaFoldDB" id="A0A4R4TD20"/>
<organism evidence="2 3">
    <name type="scientific">Streptomyces hainanensis</name>
    <dbReference type="NCBI Taxonomy" id="402648"/>
    <lineage>
        <taxon>Bacteria</taxon>
        <taxon>Bacillati</taxon>
        <taxon>Actinomycetota</taxon>
        <taxon>Actinomycetes</taxon>
        <taxon>Kitasatosporales</taxon>
        <taxon>Streptomycetaceae</taxon>
        <taxon>Streptomyces</taxon>
    </lineage>
</organism>
<accession>A0A4R4TD20</accession>
<dbReference type="Proteomes" id="UP000295345">
    <property type="component" value="Unassembled WGS sequence"/>
</dbReference>
<gene>
    <name evidence="2" type="ORF">E1283_20990</name>
</gene>
<dbReference type="Pfam" id="PF13460">
    <property type="entry name" value="NAD_binding_10"/>
    <property type="match status" value="1"/>
</dbReference>
<dbReference type="EMBL" id="SMKI01000232">
    <property type="protein sequence ID" value="TDC72733.1"/>
    <property type="molecule type" value="Genomic_DNA"/>
</dbReference>
<dbReference type="Gene3D" id="3.40.50.720">
    <property type="entry name" value="NAD(P)-binding Rossmann-like Domain"/>
    <property type="match status" value="1"/>
</dbReference>
<keyword evidence="3" id="KW-1185">Reference proteome</keyword>
<reference evidence="2 3" key="1">
    <citation type="submission" date="2019-03" db="EMBL/GenBank/DDBJ databases">
        <title>Draft genome sequences of novel Actinobacteria.</title>
        <authorList>
            <person name="Sahin N."/>
            <person name="Ay H."/>
            <person name="Saygin H."/>
        </authorList>
    </citation>
    <scope>NUCLEOTIDE SEQUENCE [LARGE SCALE GENOMIC DNA]</scope>
    <source>
        <strain evidence="2 3">DSM 41900</strain>
    </source>
</reference>
<name>A0A4R4TD20_9ACTN</name>
<dbReference type="PANTHER" id="PTHR12126:SF11">
    <property type="entry name" value="NADH DEHYDROGENASE [UBIQUINONE] 1 ALPHA SUBCOMPLEX SUBUNIT 9, MITOCHONDRIAL"/>
    <property type="match status" value="1"/>
</dbReference>
<protein>
    <submittedName>
        <fullName evidence="2">NAD-dependent epimerase/dehydratase family protein</fullName>
    </submittedName>
</protein>
<dbReference type="InterPro" id="IPR016040">
    <property type="entry name" value="NAD(P)-bd_dom"/>
</dbReference>
<sequence>MSVILVTGGSGTAGREVVARLLEDEHEVRILSRRSRDEGERLPVRWFTGDLRTGSGLGPAMAGVDAVVHCATTGGRGDITATRRLIGAAREAGAPHLVYISIVGVDRVAGFPYYGAKLECERLVEESGLPWTILRATQFHALITRFVRAQRLLPAVFTLGGGVRLQPVEAAEVGRRLAELACGEPLMGRAADMAGPEIRSAEELTREAVRAEGLHRPVVPLRLPAKSFHAVRDGALLSPEHADGRVSFEEFLAHH</sequence>
<evidence type="ECO:0000313" key="2">
    <source>
        <dbReference type="EMBL" id="TDC72733.1"/>
    </source>
</evidence>
<comment type="caution">
    <text evidence="2">The sequence shown here is derived from an EMBL/GenBank/DDBJ whole genome shotgun (WGS) entry which is preliminary data.</text>
</comment>
<dbReference type="InterPro" id="IPR051207">
    <property type="entry name" value="ComplexI_NDUFA9_subunit"/>
</dbReference>
<dbReference type="GO" id="GO:0044877">
    <property type="term" value="F:protein-containing complex binding"/>
    <property type="evidence" value="ECO:0007669"/>
    <property type="project" value="TreeGrafter"/>
</dbReference>